<name>A0A9X1SD67_9MICC</name>
<comment type="caution">
    <text evidence="1">The sequence shown here is derived from an EMBL/GenBank/DDBJ whole genome shotgun (WGS) entry which is preliminary data.</text>
</comment>
<dbReference type="AlphaFoldDB" id="A0A9X1SD67"/>
<gene>
    <name evidence="1" type="ORF">LJ757_16355</name>
</gene>
<reference evidence="1" key="1">
    <citation type="submission" date="2021-10" db="EMBL/GenBank/DDBJ databases">
        <title>Novel species in genus Arthrobacter.</title>
        <authorList>
            <person name="Liu Y."/>
        </authorList>
    </citation>
    <scope>NUCLEOTIDE SEQUENCE</scope>
    <source>
        <strain evidence="1">Zg-Y453</strain>
    </source>
</reference>
<sequence>MDKNVSPEIKAAARDLLGHYNRPGGTQPGGFRAGLFDIWMKADHLNPARLTIAFPEVAVAVNALRFGSDEELQDLAR</sequence>
<evidence type="ECO:0000313" key="1">
    <source>
        <dbReference type="EMBL" id="MCC3299365.1"/>
    </source>
</evidence>
<accession>A0A9X1SD67</accession>
<evidence type="ECO:0000313" key="2">
    <source>
        <dbReference type="Proteomes" id="UP001139158"/>
    </source>
</evidence>
<proteinExistence type="predicted"/>
<dbReference type="RefSeq" id="WP_227897352.1">
    <property type="nucleotide sequence ID" value="NZ_CP099467.1"/>
</dbReference>
<keyword evidence="2" id="KW-1185">Reference proteome</keyword>
<protein>
    <submittedName>
        <fullName evidence="1">Uncharacterized protein</fullName>
    </submittedName>
</protein>
<dbReference type="EMBL" id="JAJFZV010000018">
    <property type="protein sequence ID" value="MCC3299365.1"/>
    <property type="molecule type" value="Genomic_DNA"/>
</dbReference>
<organism evidence="1 2">
    <name type="scientific">Arthrobacter caoxuetaonis</name>
    <dbReference type="NCBI Taxonomy" id="2886935"/>
    <lineage>
        <taxon>Bacteria</taxon>
        <taxon>Bacillati</taxon>
        <taxon>Actinomycetota</taxon>
        <taxon>Actinomycetes</taxon>
        <taxon>Micrococcales</taxon>
        <taxon>Micrococcaceae</taxon>
        <taxon>Arthrobacter</taxon>
    </lineage>
</organism>
<dbReference type="Proteomes" id="UP001139158">
    <property type="component" value="Unassembled WGS sequence"/>
</dbReference>